<evidence type="ECO:0000313" key="3">
    <source>
        <dbReference type="Proteomes" id="UP000256845"/>
    </source>
</evidence>
<organism evidence="2 3">
    <name type="scientific">Aestuariispira insulae</name>
    <dbReference type="NCBI Taxonomy" id="1461337"/>
    <lineage>
        <taxon>Bacteria</taxon>
        <taxon>Pseudomonadati</taxon>
        <taxon>Pseudomonadota</taxon>
        <taxon>Alphaproteobacteria</taxon>
        <taxon>Rhodospirillales</taxon>
        <taxon>Kiloniellaceae</taxon>
        <taxon>Aestuariispira</taxon>
    </lineage>
</organism>
<dbReference type="Proteomes" id="UP000256845">
    <property type="component" value="Unassembled WGS sequence"/>
</dbReference>
<feature type="domain" description="EAL" evidence="1">
    <location>
        <begin position="287"/>
        <end position="531"/>
    </location>
</feature>
<dbReference type="SUPFAM" id="SSF141868">
    <property type="entry name" value="EAL domain-like"/>
    <property type="match status" value="1"/>
</dbReference>
<evidence type="ECO:0000259" key="1">
    <source>
        <dbReference type="PROSITE" id="PS50883"/>
    </source>
</evidence>
<proteinExistence type="predicted"/>
<dbReference type="EMBL" id="QRDW01000004">
    <property type="protein sequence ID" value="RED51079.1"/>
    <property type="molecule type" value="Genomic_DNA"/>
</dbReference>
<dbReference type="Pfam" id="PF00563">
    <property type="entry name" value="EAL"/>
    <property type="match status" value="1"/>
</dbReference>
<keyword evidence="3" id="KW-1185">Reference proteome</keyword>
<reference evidence="2 3" key="1">
    <citation type="submission" date="2018-07" db="EMBL/GenBank/DDBJ databases">
        <title>Genomic Encyclopedia of Type Strains, Phase III (KMG-III): the genomes of soil and plant-associated and newly described type strains.</title>
        <authorList>
            <person name="Whitman W."/>
        </authorList>
    </citation>
    <scope>NUCLEOTIDE SEQUENCE [LARGE SCALE GENOMIC DNA]</scope>
    <source>
        <strain evidence="2 3">CECT 8488</strain>
    </source>
</reference>
<dbReference type="InterPro" id="IPR035919">
    <property type="entry name" value="EAL_sf"/>
</dbReference>
<evidence type="ECO:0000313" key="2">
    <source>
        <dbReference type="EMBL" id="RED51079.1"/>
    </source>
</evidence>
<dbReference type="OrthoDB" id="7335718at2"/>
<protein>
    <submittedName>
        <fullName evidence="2">EAL domain-containing protein (Putative c-di-GMP-specific phosphodiesterase class I)</fullName>
    </submittedName>
</protein>
<comment type="caution">
    <text evidence="2">The sequence shown here is derived from an EMBL/GenBank/DDBJ whole genome shotgun (WGS) entry which is preliminary data.</text>
</comment>
<gene>
    <name evidence="2" type="ORF">DFP90_104359</name>
</gene>
<dbReference type="RefSeq" id="WP_115936856.1">
    <property type="nucleotide sequence ID" value="NZ_QRDW01000004.1"/>
</dbReference>
<accession>A0A3D9HNN4</accession>
<sequence>MTSILTADGEIYEDEETLKRKFQLYVDVAGDILRGTGETERWLGKDGAALAGENLTHIIARQSLFLSSEIIFHAASGERLKPCQIVLKKPTGGNAGFKLKGEHLPQQDEFKLEFTQDPGMDIGDDEFNSVKGLANSVSGHLADNPDTDLDLTFVEIGDVEALARDMTVNKGEIDDFTREIEDRLRRDSISPDAVSRVENGKYGVVHENGADLKAMQQDLQGLAERVDPSGRLLNVATKTIELDSDGIDEADIVDAVEHAAREFADQGLDAIIFDTLSDSHASYMDKKRDQTEMLVRALAENLLTVAYQSVVDAHLWKTDHLLAEFRADFEEDGLGAEEILKIVSGNLELRAQIDEAQVKFISGGDWLEGLTVAISLDIHSLATRDMLANLLAFADRAGDRHVVLRIGGLTPEIVEKIDALKILQDSGFALALKSEEIGAQDEEKLKRLPADYVILDENLVSSETALNANLNMLIEMAKRCGANGKTLMFEGISSGEVAKLISKIPGSVASGPYFGNAIESFEELRYPMKVKGKS</sequence>
<name>A0A3D9HNN4_9PROT</name>
<dbReference type="Gene3D" id="3.20.20.450">
    <property type="entry name" value="EAL domain"/>
    <property type="match status" value="1"/>
</dbReference>
<dbReference type="PROSITE" id="PS50883">
    <property type="entry name" value="EAL"/>
    <property type="match status" value="1"/>
</dbReference>
<dbReference type="AlphaFoldDB" id="A0A3D9HNN4"/>
<dbReference type="InterPro" id="IPR001633">
    <property type="entry name" value="EAL_dom"/>
</dbReference>